<dbReference type="Proteomes" id="UP000312326">
    <property type="component" value="Chromosome"/>
</dbReference>
<evidence type="ECO:0008006" key="4">
    <source>
        <dbReference type="Google" id="ProtNLM"/>
    </source>
</evidence>
<reference evidence="2 3" key="1">
    <citation type="submission" date="2018-06" db="EMBL/GenBank/DDBJ databases">
        <title>Complete genome sequnece of Lactobacillus amylovorus PMRA3.</title>
        <authorList>
            <person name="Nam Y.-D."/>
            <person name="Chung W.-H."/>
            <person name="Park Y.S."/>
            <person name="Kang J."/>
        </authorList>
    </citation>
    <scope>NUCLEOTIDE SEQUENCE [LARGE SCALE GENOMIC DNA]</scope>
    <source>
        <strain evidence="2 3">PMRA3</strain>
    </source>
</reference>
<dbReference type="AlphaFoldDB" id="A0A5B8ECS6"/>
<dbReference type="Gene3D" id="1.10.287.1490">
    <property type="match status" value="1"/>
</dbReference>
<gene>
    <name evidence="2" type="ORF">DM298_04420</name>
</gene>
<dbReference type="EMBL" id="CP029754">
    <property type="protein sequence ID" value="QDD70205.1"/>
    <property type="molecule type" value="Genomic_DNA"/>
</dbReference>
<dbReference type="RefSeq" id="WP_139962234.1">
    <property type="nucleotide sequence ID" value="NZ_CP029754.1"/>
</dbReference>
<evidence type="ECO:0000313" key="3">
    <source>
        <dbReference type="Proteomes" id="UP000312326"/>
    </source>
</evidence>
<dbReference type="Pfam" id="PF09979">
    <property type="entry name" value="DUF2213"/>
    <property type="match status" value="1"/>
</dbReference>
<dbReference type="PIRSF" id="PIRSF029215">
    <property type="entry name" value="UCP029215"/>
    <property type="match status" value="1"/>
</dbReference>
<proteinExistence type="predicted"/>
<evidence type="ECO:0000313" key="2">
    <source>
        <dbReference type="EMBL" id="QDD70205.1"/>
    </source>
</evidence>
<accession>A0A5B8ECS6</accession>
<protein>
    <recommendedName>
        <fullName evidence="4">DUF2213 domain-containing protein</fullName>
    </recommendedName>
</protein>
<keyword evidence="1" id="KW-0175">Coiled coil</keyword>
<name>A0A5B8ECS6_LACAM</name>
<sequence length="384" mass="42183">MLTRYDTAPINSLSVDSQTGFLHAKNVPIARVGVFPYLKADGSLTMEAKLPDELLADSTVESANSKPVTDEHPNEAVTTNNTKKYMKGFTADNAHVDGDKLKVDMTITDSDLISEIQKGKQELSIGFQTDIAPVKGTYKGMAYDSVQRNIQINHVAVVRRGRAGHSVRLTGDSAEMVIDDKGEKQEMDYKVVHLSDGSDITVASNDVSKVTKLDADNSEKAKQVADIKAQIKALQAKLDKLQGTADANKADADKAQAKADSAEKELSDYKKKFNADALDDAVAKRMDLINEVKPFVGDSFDFKGKSERDMKIEAIKSVNDSIDFENKSDDYVDAYFDSLEDNHKPSSVVGFQDSVTKTDSAEKETFDRYHMADMIEKQMNGGNN</sequence>
<dbReference type="InterPro" id="IPR016913">
    <property type="entry name" value="UCP029215"/>
</dbReference>
<evidence type="ECO:0000256" key="1">
    <source>
        <dbReference type="SAM" id="Coils"/>
    </source>
</evidence>
<organism evidence="2 3">
    <name type="scientific">Lactobacillus amylovorus</name>
    <dbReference type="NCBI Taxonomy" id="1604"/>
    <lineage>
        <taxon>Bacteria</taxon>
        <taxon>Bacillati</taxon>
        <taxon>Bacillota</taxon>
        <taxon>Bacilli</taxon>
        <taxon>Lactobacillales</taxon>
        <taxon>Lactobacillaceae</taxon>
        <taxon>Lactobacillus</taxon>
    </lineage>
</organism>
<feature type="coiled-coil region" evidence="1">
    <location>
        <begin position="217"/>
        <end position="272"/>
    </location>
</feature>